<proteinExistence type="predicted"/>
<keyword evidence="2" id="KW-1185">Reference proteome</keyword>
<dbReference type="AlphaFoldDB" id="A0A6N4W537"/>
<dbReference type="Proteomes" id="UP000467249">
    <property type="component" value="Chromosome"/>
</dbReference>
<dbReference type="EMBL" id="AP022620">
    <property type="protein sequence ID" value="BBZ76129.1"/>
    <property type="molecule type" value="Genomic_DNA"/>
</dbReference>
<organism evidence="1 2">
    <name type="scientific">Mycolicibacterium anyangense</name>
    <dbReference type="NCBI Taxonomy" id="1431246"/>
    <lineage>
        <taxon>Bacteria</taxon>
        <taxon>Bacillati</taxon>
        <taxon>Actinomycetota</taxon>
        <taxon>Actinomycetes</taxon>
        <taxon>Mycobacteriales</taxon>
        <taxon>Mycobacteriaceae</taxon>
        <taxon>Mycolicibacterium</taxon>
    </lineage>
</organism>
<reference evidence="1 2" key="1">
    <citation type="journal article" date="2019" name="Emerg. Microbes Infect.">
        <title>Comprehensive subspecies identification of 175 nontuberculous mycobacteria species based on 7547 genomic profiles.</title>
        <authorList>
            <person name="Matsumoto Y."/>
            <person name="Kinjo T."/>
            <person name="Motooka D."/>
            <person name="Nabeya D."/>
            <person name="Jung N."/>
            <person name="Uechi K."/>
            <person name="Horii T."/>
            <person name="Iida T."/>
            <person name="Fujita J."/>
            <person name="Nakamura S."/>
        </authorList>
    </citation>
    <scope>NUCLEOTIDE SEQUENCE [LARGE SCALE GENOMIC DNA]</scope>
    <source>
        <strain evidence="1 2">JCM 30275</strain>
    </source>
</reference>
<name>A0A6N4W537_9MYCO</name>
<accession>A0A6N4W537</accession>
<protein>
    <submittedName>
        <fullName evidence="1">Uncharacterized protein</fullName>
    </submittedName>
</protein>
<dbReference type="RefSeq" id="WP_246224243.1">
    <property type="nucleotide sequence ID" value="NZ_AP022620.1"/>
</dbReference>
<dbReference type="KEGG" id="many:MANY_14660"/>
<gene>
    <name evidence="1" type="ORF">MANY_14660</name>
</gene>
<evidence type="ECO:0000313" key="2">
    <source>
        <dbReference type="Proteomes" id="UP000467249"/>
    </source>
</evidence>
<evidence type="ECO:0000313" key="1">
    <source>
        <dbReference type="EMBL" id="BBZ76129.1"/>
    </source>
</evidence>
<sequence length="96" mass="9779">MARNVAAGTPCTPSMNFVFGLDAAGNTVICSAAGSWRPTGPLIGEAAPGLRCATLGSTAQTRLSGNTLQVQVPGIPLQCVGQPGSATWVHFDVPVW</sequence>